<feature type="transmembrane region" description="Helical" evidence="1">
    <location>
        <begin position="16"/>
        <end position="36"/>
    </location>
</feature>
<keyword evidence="3" id="KW-1185">Reference proteome</keyword>
<comment type="caution">
    <text evidence="2">The sequence shown here is derived from an EMBL/GenBank/DDBJ whole genome shotgun (WGS) entry which is preliminary data.</text>
</comment>
<evidence type="ECO:0000313" key="3">
    <source>
        <dbReference type="Proteomes" id="UP000187209"/>
    </source>
</evidence>
<evidence type="ECO:0000313" key="2">
    <source>
        <dbReference type="EMBL" id="OMJ80950.1"/>
    </source>
</evidence>
<keyword evidence="1" id="KW-0472">Membrane</keyword>
<name>A0A1R2BW02_9CILI</name>
<reference evidence="2 3" key="1">
    <citation type="submission" date="2016-11" db="EMBL/GenBank/DDBJ databases">
        <title>The macronuclear genome of Stentor coeruleus: a giant cell with tiny introns.</title>
        <authorList>
            <person name="Slabodnick M."/>
            <person name="Ruby J.G."/>
            <person name="Reiff S.B."/>
            <person name="Swart E.C."/>
            <person name="Gosai S."/>
            <person name="Prabakaran S."/>
            <person name="Witkowska E."/>
            <person name="Larue G.E."/>
            <person name="Fisher S."/>
            <person name="Freeman R.M."/>
            <person name="Gunawardena J."/>
            <person name="Chu W."/>
            <person name="Stover N.A."/>
            <person name="Gregory B.D."/>
            <person name="Nowacki M."/>
            <person name="Derisi J."/>
            <person name="Roy S.W."/>
            <person name="Marshall W.F."/>
            <person name="Sood P."/>
        </authorList>
    </citation>
    <scope>NUCLEOTIDE SEQUENCE [LARGE SCALE GENOMIC DNA]</scope>
    <source>
        <strain evidence="2">WM001</strain>
    </source>
</reference>
<feature type="transmembrane region" description="Helical" evidence="1">
    <location>
        <begin position="84"/>
        <end position="109"/>
    </location>
</feature>
<feature type="transmembrane region" description="Helical" evidence="1">
    <location>
        <begin position="121"/>
        <end position="144"/>
    </location>
</feature>
<feature type="transmembrane region" description="Helical" evidence="1">
    <location>
        <begin position="156"/>
        <end position="180"/>
    </location>
</feature>
<feature type="transmembrane region" description="Helical" evidence="1">
    <location>
        <begin position="201"/>
        <end position="221"/>
    </location>
</feature>
<keyword evidence="1" id="KW-1133">Transmembrane helix</keyword>
<feature type="transmembrane region" description="Helical" evidence="1">
    <location>
        <begin position="236"/>
        <end position="254"/>
    </location>
</feature>
<dbReference type="EMBL" id="MPUH01000400">
    <property type="protein sequence ID" value="OMJ80950.1"/>
    <property type="molecule type" value="Genomic_DNA"/>
</dbReference>
<sequence>MSELGILILIDSDRHIAIIPITIISMILFFISAYKLGQYFRNYESNMANFLILAIHFFICLIFILRTLWGVFMLYSLGTSANAIDSLSCIILTFIGNLFTLLWLGLYFSNDSIHDEVRKSICFNIVAIILILLTLLDLAMHLYLVFLSQYNYNERLFGIILANNIVAFITSAFLVGCVINTSRQAKVIYSGNVGRKVSHRMIFISIILTLAYELKALSPLVVQKFVSGKISNELPLLYYILFELVPIIAVLLILKVENEQEDYLPSSLVDENPLLETKD</sequence>
<protein>
    <submittedName>
        <fullName evidence="2">Uncharacterized protein</fullName>
    </submittedName>
</protein>
<proteinExistence type="predicted"/>
<organism evidence="2 3">
    <name type="scientific">Stentor coeruleus</name>
    <dbReference type="NCBI Taxonomy" id="5963"/>
    <lineage>
        <taxon>Eukaryota</taxon>
        <taxon>Sar</taxon>
        <taxon>Alveolata</taxon>
        <taxon>Ciliophora</taxon>
        <taxon>Postciliodesmatophora</taxon>
        <taxon>Heterotrichea</taxon>
        <taxon>Heterotrichida</taxon>
        <taxon>Stentoridae</taxon>
        <taxon>Stentor</taxon>
    </lineage>
</organism>
<feature type="transmembrane region" description="Helical" evidence="1">
    <location>
        <begin position="48"/>
        <end position="72"/>
    </location>
</feature>
<dbReference type="AlphaFoldDB" id="A0A1R2BW02"/>
<gene>
    <name evidence="2" type="ORF">SteCoe_18656</name>
</gene>
<dbReference type="Proteomes" id="UP000187209">
    <property type="component" value="Unassembled WGS sequence"/>
</dbReference>
<accession>A0A1R2BW02</accession>
<keyword evidence="1" id="KW-0812">Transmembrane</keyword>
<evidence type="ECO:0000256" key="1">
    <source>
        <dbReference type="SAM" id="Phobius"/>
    </source>
</evidence>